<feature type="region of interest" description="Disordered" evidence="4">
    <location>
        <begin position="411"/>
        <end position="497"/>
    </location>
</feature>
<evidence type="ECO:0000256" key="3">
    <source>
        <dbReference type="ARBA" id="ARBA00023027"/>
    </source>
</evidence>
<dbReference type="PANTHER" id="PTHR10996">
    <property type="entry name" value="2-HYDROXYACID DEHYDROGENASE-RELATED"/>
    <property type="match status" value="1"/>
</dbReference>
<dbReference type="PANTHER" id="PTHR10996:SF178">
    <property type="entry name" value="2-HYDROXYACID DEHYDROGENASE YGL185C-RELATED"/>
    <property type="match status" value="1"/>
</dbReference>
<comment type="similarity">
    <text evidence="1">Belongs to the D-isomer specific 2-hydroxyacid dehydrogenase family.</text>
</comment>
<evidence type="ECO:0008006" key="9">
    <source>
        <dbReference type="Google" id="ProtNLM"/>
    </source>
</evidence>
<feature type="domain" description="D-isomer specific 2-hydroxyacid dehydrogenase NAD-binding" evidence="6">
    <location>
        <begin position="118"/>
        <end position="306"/>
    </location>
</feature>
<dbReference type="InterPro" id="IPR036291">
    <property type="entry name" value="NAD(P)-bd_dom_sf"/>
</dbReference>
<dbReference type="InterPro" id="IPR006140">
    <property type="entry name" value="D-isomer_DH_NAD-bd"/>
</dbReference>
<evidence type="ECO:0000256" key="4">
    <source>
        <dbReference type="SAM" id="MobiDB-lite"/>
    </source>
</evidence>
<dbReference type="PROSITE" id="PS00671">
    <property type="entry name" value="D_2_HYDROXYACID_DH_3"/>
    <property type="match status" value="1"/>
</dbReference>
<comment type="caution">
    <text evidence="7">The sequence shown here is derived from an EMBL/GenBank/DDBJ whole genome shotgun (WGS) entry which is preliminary data.</text>
</comment>
<evidence type="ECO:0000313" key="7">
    <source>
        <dbReference type="EMBL" id="GAA2111441.1"/>
    </source>
</evidence>
<keyword evidence="8" id="KW-1185">Reference proteome</keyword>
<reference evidence="7 8" key="1">
    <citation type="journal article" date="2019" name="Int. J. Syst. Evol. Microbiol.">
        <title>The Global Catalogue of Microorganisms (GCM) 10K type strain sequencing project: providing services to taxonomists for standard genome sequencing and annotation.</title>
        <authorList>
            <consortium name="The Broad Institute Genomics Platform"/>
            <consortium name="The Broad Institute Genome Sequencing Center for Infectious Disease"/>
            <person name="Wu L."/>
            <person name="Ma J."/>
        </authorList>
    </citation>
    <scope>NUCLEOTIDE SEQUENCE [LARGE SCALE GENOMIC DNA]</scope>
    <source>
        <strain evidence="7 8">JCM 15481</strain>
    </source>
</reference>
<feature type="compositionally biased region" description="Low complexity" evidence="4">
    <location>
        <begin position="444"/>
        <end position="465"/>
    </location>
</feature>
<evidence type="ECO:0000313" key="8">
    <source>
        <dbReference type="Proteomes" id="UP001500443"/>
    </source>
</evidence>
<dbReference type="InterPro" id="IPR050223">
    <property type="entry name" value="D-isomer_2-hydroxyacid_DH"/>
</dbReference>
<gene>
    <name evidence="7" type="ORF">GCM10009802_09090</name>
</gene>
<dbReference type="Proteomes" id="UP001500443">
    <property type="component" value="Unassembled WGS sequence"/>
</dbReference>
<name>A0ABN2XJ63_9ACTN</name>
<dbReference type="InterPro" id="IPR006139">
    <property type="entry name" value="D-isomer_2_OHA_DH_cat_dom"/>
</dbReference>
<proteinExistence type="inferred from homology"/>
<feature type="domain" description="D-isomer specific 2-hydroxyacid dehydrogenase catalytic" evidence="5">
    <location>
        <begin position="52"/>
        <end position="308"/>
    </location>
</feature>
<dbReference type="InterPro" id="IPR029753">
    <property type="entry name" value="D-isomer_DH_CS"/>
</dbReference>
<dbReference type="Gene3D" id="3.40.50.720">
    <property type="entry name" value="NAD(P)-binding Rossmann-like Domain"/>
    <property type="match status" value="2"/>
</dbReference>
<organism evidence="7 8">
    <name type="scientific">Streptomyces synnematoformans</name>
    <dbReference type="NCBI Taxonomy" id="415721"/>
    <lineage>
        <taxon>Bacteria</taxon>
        <taxon>Bacillati</taxon>
        <taxon>Actinomycetota</taxon>
        <taxon>Actinomycetes</taxon>
        <taxon>Kitasatosporales</taxon>
        <taxon>Streptomycetaceae</taxon>
        <taxon>Streptomyces</taxon>
    </lineage>
</organism>
<dbReference type="SUPFAM" id="SSF51735">
    <property type="entry name" value="NAD(P)-binding Rossmann-fold domains"/>
    <property type="match status" value="1"/>
</dbReference>
<feature type="region of interest" description="Disordered" evidence="4">
    <location>
        <begin position="310"/>
        <end position="371"/>
    </location>
</feature>
<accession>A0ABN2XJ63</accession>
<evidence type="ECO:0000259" key="5">
    <source>
        <dbReference type="Pfam" id="PF00389"/>
    </source>
</evidence>
<keyword evidence="3" id="KW-0520">NAD</keyword>
<sequence length="552" mass="57214">MPAVVSAPLHVLVTEPVMGRFRDVLTAEGAGPAHRWTFAYGSPTASGNDPAVRAAAATADVLVCSAAPAGLLAGMPRLRLLHVTGAGYDKIPLAALRPGVQVANTFHHGRSIAEHVMMVSMMLLRDVARAERDMRAGVWRNAIVDDAYPFGGVLAGRVLGVLGLGEIGTAVARTAAALGMRVRTVRRDPAAPLPAGVDVDWVGGRDRLHELLGGSDVVVVTVPLSEETRGLVDAAALAAMKPSAVLVNVARGPVVDEEALHAALSERAIAGAAVDVWWRNPREPGAPPPSHLDFTGFDNVVLTPHQSGHTEETFRGRAPQISCRPISSTAPSADIAMADQRSRRLSRSRLTWRDSAYPSTGPGVSRAAATSVSVPMEPVSASIPTDSTEPMRKKPLIVPRSIGPSLPCHTSAIGGPPIDVAVPSSPDAEPASTRFCRRGRGAQPSEARATPTSTTPASSSARPRAGSVATSSAPATVPGTRPTSAQPVPRRSMCSRSAMTTSRVTMAAMMMSVPGMSAGSTSATTGAANIPMPKPMDACRQDASTTAAAITR</sequence>
<keyword evidence="2" id="KW-0560">Oxidoreductase</keyword>
<dbReference type="EMBL" id="BAAAPF010000012">
    <property type="protein sequence ID" value="GAA2111441.1"/>
    <property type="molecule type" value="Genomic_DNA"/>
</dbReference>
<evidence type="ECO:0000256" key="2">
    <source>
        <dbReference type="ARBA" id="ARBA00023002"/>
    </source>
</evidence>
<evidence type="ECO:0000259" key="6">
    <source>
        <dbReference type="Pfam" id="PF02826"/>
    </source>
</evidence>
<evidence type="ECO:0000256" key="1">
    <source>
        <dbReference type="ARBA" id="ARBA00005854"/>
    </source>
</evidence>
<dbReference type="Pfam" id="PF00389">
    <property type="entry name" value="2-Hacid_dh"/>
    <property type="match status" value="1"/>
</dbReference>
<dbReference type="SUPFAM" id="SSF52283">
    <property type="entry name" value="Formate/glycerate dehydrogenase catalytic domain-like"/>
    <property type="match status" value="1"/>
</dbReference>
<protein>
    <recommendedName>
        <fullName evidence="9">D-isomer specific 2-hydroxyacid dehydrogenase NAD-binding domain-containing protein</fullName>
    </recommendedName>
</protein>
<dbReference type="CDD" id="cd12165">
    <property type="entry name" value="2-Hacid_dh_6"/>
    <property type="match status" value="1"/>
</dbReference>
<dbReference type="Pfam" id="PF02826">
    <property type="entry name" value="2-Hacid_dh_C"/>
    <property type="match status" value="1"/>
</dbReference>